<evidence type="ECO:0000259" key="1">
    <source>
        <dbReference type="Pfam" id="PF02698"/>
    </source>
</evidence>
<dbReference type="STRING" id="1006004.GBAG_3456"/>
<dbReference type="PROSITE" id="PS51257">
    <property type="entry name" value="PROKAR_LIPOPROTEIN"/>
    <property type="match status" value="1"/>
</dbReference>
<gene>
    <name evidence="2" type="ORF">GBAG_3456</name>
</gene>
<accession>A0A085G390</accession>
<dbReference type="PANTHER" id="PTHR30336">
    <property type="entry name" value="INNER MEMBRANE PROTEIN, PROBABLE PERMEASE"/>
    <property type="match status" value="1"/>
</dbReference>
<dbReference type="OrthoDB" id="9782395at2"/>
<feature type="domain" description="DUF218" evidence="1">
    <location>
        <begin position="37"/>
        <end position="169"/>
    </location>
</feature>
<sequence length="202" mass="22576">MKKRIFIALVGFLLSIACITANSIYTFSQRDETRTADCAIVLGAGVNNHVPSAVFRERLNHAIYIYQQGYVGTIILTGGISPGNTISDAEIARRYIVSQGIPDEIVLLEEKSSVTRENLSNAKQIMDSHHLYNALIISDPLHMKRAIIMAKDSNIEAFSSPTQTSQIKSTYALLRFISRESFYYTGYLVRRVFTVHKISNPA</sequence>
<protein>
    <recommendedName>
        <fullName evidence="1">DUF218 domain-containing protein</fullName>
    </recommendedName>
</protein>
<dbReference type="CDD" id="cd06259">
    <property type="entry name" value="YdcF-like"/>
    <property type="match status" value="1"/>
</dbReference>
<organism evidence="2 3">
    <name type="scientific">Buttiauxella agrestis ATCC 33320</name>
    <dbReference type="NCBI Taxonomy" id="1006004"/>
    <lineage>
        <taxon>Bacteria</taxon>
        <taxon>Pseudomonadati</taxon>
        <taxon>Pseudomonadota</taxon>
        <taxon>Gammaproteobacteria</taxon>
        <taxon>Enterobacterales</taxon>
        <taxon>Enterobacteriaceae</taxon>
        <taxon>Buttiauxella</taxon>
    </lineage>
</organism>
<dbReference type="AlphaFoldDB" id="A0A085G390"/>
<evidence type="ECO:0000313" key="3">
    <source>
        <dbReference type="Proteomes" id="UP000028653"/>
    </source>
</evidence>
<evidence type="ECO:0000313" key="2">
    <source>
        <dbReference type="EMBL" id="KFC78185.1"/>
    </source>
</evidence>
<name>A0A085G390_9ENTR</name>
<dbReference type="Pfam" id="PF02698">
    <property type="entry name" value="DUF218"/>
    <property type="match status" value="1"/>
</dbReference>
<dbReference type="Proteomes" id="UP000028653">
    <property type="component" value="Unassembled WGS sequence"/>
</dbReference>
<dbReference type="InterPro" id="IPR003848">
    <property type="entry name" value="DUF218"/>
</dbReference>
<dbReference type="InterPro" id="IPR051599">
    <property type="entry name" value="Cell_Envelope_Assoc"/>
</dbReference>
<proteinExistence type="predicted"/>
<comment type="caution">
    <text evidence="2">The sequence shown here is derived from an EMBL/GenBank/DDBJ whole genome shotgun (WGS) entry which is preliminary data.</text>
</comment>
<keyword evidence="3" id="KW-1185">Reference proteome</keyword>
<dbReference type="RefSeq" id="WP_034498422.1">
    <property type="nucleotide sequence ID" value="NZ_JMPI01000059.1"/>
</dbReference>
<dbReference type="GO" id="GO:0005886">
    <property type="term" value="C:plasma membrane"/>
    <property type="evidence" value="ECO:0007669"/>
    <property type="project" value="TreeGrafter"/>
</dbReference>
<dbReference type="InterPro" id="IPR014729">
    <property type="entry name" value="Rossmann-like_a/b/a_fold"/>
</dbReference>
<dbReference type="EMBL" id="JMPI01000059">
    <property type="protein sequence ID" value="KFC78185.1"/>
    <property type="molecule type" value="Genomic_DNA"/>
</dbReference>
<dbReference type="PANTHER" id="PTHR30336:SF20">
    <property type="entry name" value="DUF218 DOMAIN-CONTAINING PROTEIN"/>
    <property type="match status" value="1"/>
</dbReference>
<dbReference type="eggNOG" id="COG1434">
    <property type="taxonomic scope" value="Bacteria"/>
</dbReference>
<dbReference type="Gene3D" id="3.40.50.620">
    <property type="entry name" value="HUPs"/>
    <property type="match status" value="1"/>
</dbReference>
<reference evidence="2 3" key="1">
    <citation type="submission" date="2014-05" db="EMBL/GenBank/DDBJ databases">
        <title>ATOL: Assembling a taxonomically balanced genome-scale reconstruction of the evolutionary history of the Enterobacteriaceae.</title>
        <authorList>
            <person name="Plunkett G.III."/>
            <person name="Neeno-Eckwall E.C."/>
            <person name="Glasner J.D."/>
            <person name="Perna N.T."/>
        </authorList>
    </citation>
    <scope>NUCLEOTIDE SEQUENCE [LARGE SCALE GENOMIC DNA]</scope>
    <source>
        <strain evidence="2 3">ATCC 33320</strain>
    </source>
</reference>